<dbReference type="AlphaFoldDB" id="A0A7W6GR10"/>
<proteinExistence type="predicted"/>
<keyword evidence="2" id="KW-1185">Reference proteome</keyword>
<evidence type="ECO:0000313" key="1">
    <source>
        <dbReference type="EMBL" id="MBB3982609.1"/>
    </source>
</evidence>
<dbReference type="Proteomes" id="UP000552757">
    <property type="component" value="Unassembled WGS sequence"/>
</dbReference>
<dbReference type="EMBL" id="JACIEB010000005">
    <property type="protein sequence ID" value="MBB3982609.1"/>
    <property type="molecule type" value="Genomic_DNA"/>
</dbReference>
<name>A0A7W6GR10_9SPHN</name>
<comment type="caution">
    <text evidence="1">The sequence shown here is derived from an EMBL/GenBank/DDBJ whole genome shotgun (WGS) entry which is preliminary data.</text>
</comment>
<evidence type="ECO:0000313" key="2">
    <source>
        <dbReference type="Proteomes" id="UP000552757"/>
    </source>
</evidence>
<sequence length="34" mass="3651">MIEILPIMGLGEIKAGDIPVDIVADRLAATDMLR</sequence>
<accession>A0A7W6GR10</accession>
<protein>
    <submittedName>
        <fullName evidence="1">Uncharacterized protein</fullName>
    </submittedName>
</protein>
<reference evidence="1 2" key="1">
    <citation type="submission" date="2020-08" db="EMBL/GenBank/DDBJ databases">
        <title>Genomic Encyclopedia of Type Strains, Phase IV (KMG-IV): sequencing the most valuable type-strain genomes for metagenomic binning, comparative biology and taxonomic classification.</title>
        <authorList>
            <person name="Goeker M."/>
        </authorList>
    </citation>
    <scope>NUCLEOTIDE SEQUENCE [LARGE SCALE GENOMIC DNA]</scope>
    <source>
        <strain evidence="1 2">DSM 29348</strain>
    </source>
</reference>
<organism evidence="1 2">
    <name type="scientific">Sphingobium fontiphilum</name>
    <dbReference type="NCBI Taxonomy" id="944425"/>
    <lineage>
        <taxon>Bacteria</taxon>
        <taxon>Pseudomonadati</taxon>
        <taxon>Pseudomonadota</taxon>
        <taxon>Alphaproteobacteria</taxon>
        <taxon>Sphingomonadales</taxon>
        <taxon>Sphingomonadaceae</taxon>
        <taxon>Sphingobium</taxon>
    </lineage>
</organism>
<gene>
    <name evidence="1" type="ORF">GGR44_002275</name>
</gene>